<evidence type="ECO:0000313" key="2">
    <source>
        <dbReference type="EMBL" id="ANU07673.1"/>
    </source>
</evidence>
<dbReference type="AlphaFoldDB" id="A0A1C7D8Q3"/>
<organism evidence="2 3">
    <name type="scientific">Paraurantiacibacter namhicola</name>
    <dbReference type="NCBI Taxonomy" id="645517"/>
    <lineage>
        <taxon>Bacteria</taxon>
        <taxon>Pseudomonadati</taxon>
        <taxon>Pseudomonadota</taxon>
        <taxon>Alphaproteobacteria</taxon>
        <taxon>Sphingomonadales</taxon>
        <taxon>Erythrobacteraceae</taxon>
        <taxon>Paraurantiacibacter</taxon>
    </lineage>
</organism>
<name>A0A1C7D8Q3_9SPHN</name>
<feature type="compositionally biased region" description="Basic and acidic residues" evidence="1">
    <location>
        <begin position="17"/>
        <end position="33"/>
    </location>
</feature>
<evidence type="ECO:0000313" key="3">
    <source>
        <dbReference type="Proteomes" id="UP000092698"/>
    </source>
</evidence>
<gene>
    <name evidence="2" type="ORF">A6F65_01367</name>
</gene>
<reference evidence="2 3" key="1">
    <citation type="submission" date="2016-07" db="EMBL/GenBank/DDBJ databases">
        <title>Complete genome sequence of Altererythrobacter namhicola JCM 16345T, containing esterase-encoding genes.</title>
        <authorList>
            <person name="Cheng H."/>
            <person name="Wu Y.-H."/>
            <person name="Jian S.-L."/>
            <person name="Huo Y.-Y."/>
            <person name="Wang C.-S."/>
            <person name="Xu X.-W."/>
        </authorList>
    </citation>
    <scope>NUCLEOTIDE SEQUENCE [LARGE SCALE GENOMIC DNA]</scope>
    <source>
        <strain evidence="2 3">JCM 16345</strain>
    </source>
</reference>
<accession>A0A1C7D8Q3</accession>
<feature type="region of interest" description="Disordered" evidence="1">
    <location>
        <begin position="1"/>
        <end position="73"/>
    </location>
</feature>
<sequence>MSRSRRRTPKTPVTSAKSEKRYKAREHRRERAAVRASLATGDDVPPAKLFGNPWNGDKDGKLYQPDAASARRK</sequence>
<dbReference type="KEGG" id="anh:A6F65_01367"/>
<keyword evidence="3" id="KW-1185">Reference proteome</keyword>
<dbReference type="Proteomes" id="UP000092698">
    <property type="component" value="Chromosome"/>
</dbReference>
<evidence type="ECO:0000256" key="1">
    <source>
        <dbReference type="SAM" id="MobiDB-lite"/>
    </source>
</evidence>
<protein>
    <submittedName>
        <fullName evidence="2">Uncharacterized protein</fullName>
    </submittedName>
</protein>
<proteinExistence type="predicted"/>
<dbReference type="EMBL" id="CP016545">
    <property type="protein sequence ID" value="ANU07673.1"/>
    <property type="molecule type" value="Genomic_DNA"/>
</dbReference>